<keyword evidence="21" id="KW-1185">Reference proteome</keyword>
<dbReference type="EMBL" id="JAACXV010000400">
    <property type="protein sequence ID" value="KAF7278447.1"/>
    <property type="molecule type" value="Genomic_DNA"/>
</dbReference>
<dbReference type="PANTHER" id="PTHR46147:SF3">
    <property type="entry name" value="HISTONE-LYSINE N-METHYLTRANSFERASE ASH1"/>
    <property type="match status" value="1"/>
</dbReference>
<dbReference type="InterPro" id="IPR001487">
    <property type="entry name" value="Bromodomain"/>
</dbReference>
<dbReference type="SUPFAM" id="SSF47370">
    <property type="entry name" value="Bromodomain"/>
    <property type="match status" value="1"/>
</dbReference>
<evidence type="ECO:0000256" key="8">
    <source>
        <dbReference type="ARBA" id="ARBA00022771"/>
    </source>
</evidence>
<feature type="domain" description="BAH" evidence="18">
    <location>
        <begin position="1933"/>
        <end position="2069"/>
    </location>
</feature>
<keyword evidence="4" id="KW-0489">Methyltransferase</keyword>
<feature type="compositionally biased region" description="Basic and acidic residues" evidence="14">
    <location>
        <begin position="369"/>
        <end position="396"/>
    </location>
</feature>
<keyword evidence="6" id="KW-0949">S-adenosyl-L-methionine</keyword>
<organism evidence="20 21">
    <name type="scientific">Rhynchophorus ferrugineus</name>
    <name type="common">Red palm weevil</name>
    <name type="synonym">Curculio ferrugineus</name>
    <dbReference type="NCBI Taxonomy" id="354439"/>
    <lineage>
        <taxon>Eukaryota</taxon>
        <taxon>Metazoa</taxon>
        <taxon>Ecdysozoa</taxon>
        <taxon>Arthropoda</taxon>
        <taxon>Hexapoda</taxon>
        <taxon>Insecta</taxon>
        <taxon>Pterygota</taxon>
        <taxon>Neoptera</taxon>
        <taxon>Endopterygota</taxon>
        <taxon>Coleoptera</taxon>
        <taxon>Polyphaga</taxon>
        <taxon>Cucujiformia</taxon>
        <taxon>Curculionidae</taxon>
        <taxon>Dryophthorinae</taxon>
        <taxon>Rhynchophorus</taxon>
    </lineage>
</organism>
<dbReference type="InterPro" id="IPR011011">
    <property type="entry name" value="Znf_FYVE_PHD"/>
</dbReference>
<accession>A0A834IC17</accession>
<dbReference type="GO" id="GO:0008270">
    <property type="term" value="F:zinc ion binding"/>
    <property type="evidence" value="ECO:0007669"/>
    <property type="project" value="UniProtKB-KW"/>
</dbReference>
<evidence type="ECO:0000256" key="11">
    <source>
        <dbReference type="ARBA" id="ARBA00023117"/>
    </source>
</evidence>
<dbReference type="PROSITE" id="PS51038">
    <property type="entry name" value="BAH"/>
    <property type="match status" value="1"/>
</dbReference>
<keyword evidence="12" id="KW-0539">Nucleus</keyword>
<reference evidence="20" key="1">
    <citation type="submission" date="2020-08" db="EMBL/GenBank/DDBJ databases">
        <title>Genome sequencing and assembly of the red palm weevil Rhynchophorus ferrugineus.</title>
        <authorList>
            <person name="Dias G.B."/>
            <person name="Bergman C.M."/>
            <person name="Manee M."/>
        </authorList>
    </citation>
    <scope>NUCLEOTIDE SEQUENCE</scope>
    <source>
        <strain evidence="20">AA-2017</strain>
        <tissue evidence="20">Whole larva</tissue>
    </source>
</reference>
<dbReference type="SMART" id="SM00249">
    <property type="entry name" value="PHD"/>
    <property type="match status" value="1"/>
</dbReference>
<sequence>MATNDGTTTELFTGWSSVVHQPEDEPEESELPSTVDIGVLNSGPSDLNQPPHVSESESDSEDSEADSSNSEGSDGSQSCSHSESSDSESSSSSESSSRSPSPEFSVTSSQTNELRMTIATVRKSTSSPVNVVKKAPPEGSKATKSRKKSSSSSSSDCSSDSDSDSDSDAKEATGDGIGVSHKPSASVQAKKPVPVTRLRLAERAVVTCRVSANQENTKTNPTPIKGKTALTTTVAPIKDAPTKDNPKDTKKREKESPAPAAKTRASASKERESVLKDPSLASKPKLTSNTSVKENSTLCKLRSNNASTSSNKEQSLRPRRSKDGSRDRSKDSTASIKTRLTTSKENKDGAASSHSKRVQNTPGESDNTAGKDKENVCSKEKEKPTEKTAKSADSKTAKKKMRVKRRSKKMASLPLSRSSTYSTSESDSSDDLLASSCSLQEIRQEDLAAILPDQNECNDFNDFDKNAKDSPTNGDMSGSDMELPQQAINSLIQRTTESSSDGEGHQLPNPQTLFANSLLQQFVASNPLLTTPTAANLNALLAMVFRTHHRQKRRGRPGRPKKGAGRGRQKEKIEDEVAKVMDNRNSKHVQDFCGGPNVSPDSGIQNSPDHVSSPEPFLTPNIKPKSASVSPSKDDIKKKSPTVVEPKTNSKVTKQEKEKPSHTSRSTSQEKLRESAPTHHSSSDRVRHANLDRVLYPPRRKAGRPPITRRPGRPPKHKTEAPDGRVVDKSAGNVKTKIKTKTGSPNSNSVRQANLKNKSITLKVPKILHSKHKHKHKKRKIKILKPAVSCDPKINQEIEKLIGEFMRSCVIATKLPKENVPEQKPLKKVTKKRRTTDHMEKKKKKQNVNTMVNKVNNSNEQRLPLKKRHYHLVSNSSENQKTEVEDVADKVPEVSEEIKSEPKDTKPKIEKKEKVKESKITPKYVPVIKSHINNNDYEVKTEKIEKDPSHIAEAIKACIHKIVDKKQSQKDEKSQDDKLVPTTTPKKRHRLENLNSSSENGHSGTENISQIKTEAVCVNLEEKCDKAKPKISVEAFINELKMKRTLQSTKTVNGNAEEGRKASKDFREIEIKKESSNVLQTEKNIHISPECTKKKVRKRRAFNRTGFPTVKKKKKRILAFEEHMPSEEIDKTSSLICDRVPKEGEEYTKFMQRSNHSSFTDLTTLDDKSPPDDLMSECESLPQDERTYFDLEDSSSRSDSINESLSETRSKKSDAEADSKSPLESSIERLKSRLDQNKRKRCKDLKSKPAETNIYPKRRKREDSPASSVEPSVENRLRDSTSASGDEYHKKSKKAPRNRKKYLVAGLFSDYYKEDESKRQEITKSSRNLVYNPEDHPYGLLPPPYHCGKYLRCRKVDFQLPYDLWWQHIHSQLLGRDVVPSWNYKKIRTNVYNVKSNGGACEPQPCNCKPSSNCDDDCINRLVLAECPATHRCNNQKIQRHEWAQGIEKFMTENKGWGVRTKEPIKQAEFILEYVGEVVSDQEFKERMNTIYVNDTHHYCLHLDGGLVIDGHRMGGDGRFVNHSCQPNCEMQKWSVNGQFRMALFALRDIEPYEEITYDYNFSLFDPAEGQECKCGSANCRGVIGGKSQRIRQLPDTVTKNPGRVGRPRKTEAKKKPNAAKDSVPNNPAPPQQIIPQIQVKPMSHQQKCFILQHHCFLLRNLTKVRKVRDRSQSLSSGTASRQQAATPTDTSAFMNQLNALQKPRNMKTRRIAQAEDDPELTKTIKLATILKDILASIKAATDDKNQILSTNLMQLPSKRKFPDFYQRVTDPIDITTIEQNIATGVYKNPETFDGDMNKLFIGFAKYYDRTTDTGIATAKLKKIYVETKQQSLVKFEDILGEKPPPAFVNNKKKNEEEDIIRCICGIPRDEGLMIQCERCMVWQHIECVKADASVASYHCEICVPREVDYEIPMDEYTEHGHRYFMTLLRGNLQLRQGDTVYVLRDIPIEGTDKKHTYETIGKIEYSELDIFRIERLWKDKDSGKRFAYGHHFLRPHETFHEPTRKFFPNEVMRVPLYEAVPVELVMEHCWVMDINTYCKGRPIGCQEQHVYICEYRVDKGAKMFSKTSKSKFPVCTKSFAFERFETRLKISRTYCPHDVDTTLIKNNAGRKKEDKDNKALAKESSNINNIHPSPNPPIIRTPAQQKSRLNKILLNLLSKIPTKQVLDVSYLLEGGRRRKKQDVKQ</sequence>
<dbReference type="InterPro" id="IPR006560">
    <property type="entry name" value="AWS_dom"/>
</dbReference>
<dbReference type="CDD" id="cd15548">
    <property type="entry name" value="PHD_ASH1L"/>
    <property type="match status" value="1"/>
</dbReference>
<dbReference type="Gene3D" id="1.20.920.10">
    <property type="entry name" value="Bromodomain-like"/>
    <property type="match status" value="1"/>
</dbReference>
<feature type="region of interest" description="Disordered" evidence="14">
    <location>
        <begin position="548"/>
        <end position="727"/>
    </location>
</feature>
<feature type="region of interest" description="Disordered" evidence="14">
    <location>
        <begin position="965"/>
        <end position="1007"/>
    </location>
</feature>
<evidence type="ECO:0008006" key="22">
    <source>
        <dbReference type="Google" id="ProtNLM"/>
    </source>
</evidence>
<feature type="compositionally biased region" description="Basic and acidic residues" evidence="14">
    <location>
        <begin position="965"/>
        <end position="979"/>
    </location>
</feature>
<evidence type="ECO:0000256" key="10">
    <source>
        <dbReference type="ARBA" id="ARBA00022853"/>
    </source>
</evidence>
<comment type="subcellular location">
    <subcellularLocation>
        <location evidence="2">Chromosome</location>
    </subcellularLocation>
    <subcellularLocation>
        <location evidence="1">Nucleus</location>
    </subcellularLocation>
</comment>
<evidence type="ECO:0000256" key="5">
    <source>
        <dbReference type="ARBA" id="ARBA00022679"/>
    </source>
</evidence>
<dbReference type="InterPro" id="IPR013083">
    <property type="entry name" value="Znf_RING/FYVE/PHD"/>
</dbReference>
<feature type="compositionally biased region" description="Basic and acidic residues" evidence="14">
    <location>
        <begin position="668"/>
        <end position="691"/>
    </location>
</feature>
<protein>
    <recommendedName>
        <fullName evidence="22">Histone-lysine N-methyltransferase ash1</fullName>
    </recommendedName>
</protein>
<evidence type="ECO:0000313" key="20">
    <source>
        <dbReference type="EMBL" id="KAF7278447.1"/>
    </source>
</evidence>
<feature type="region of interest" description="Disordered" evidence="14">
    <location>
        <begin position="1"/>
        <end position="431"/>
    </location>
</feature>
<dbReference type="InterPro" id="IPR019786">
    <property type="entry name" value="Zinc_finger_PHD-type_CS"/>
</dbReference>
<feature type="compositionally biased region" description="Basic residues" evidence="14">
    <location>
        <begin position="548"/>
        <end position="567"/>
    </location>
</feature>
<gene>
    <name evidence="20" type="ORF">GWI33_008409</name>
</gene>
<dbReference type="GO" id="GO:0006355">
    <property type="term" value="P:regulation of DNA-templated transcription"/>
    <property type="evidence" value="ECO:0007669"/>
    <property type="project" value="TreeGrafter"/>
</dbReference>
<dbReference type="CDD" id="cd19174">
    <property type="entry name" value="SET_ASH1L"/>
    <property type="match status" value="1"/>
</dbReference>
<dbReference type="PROSITE" id="PS01359">
    <property type="entry name" value="ZF_PHD_1"/>
    <property type="match status" value="1"/>
</dbReference>
<feature type="compositionally biased region" description="Basic and acidic residues" evidence="14">
    <location>
        <begin position="568"/>
        <end position="590"/>
    </location>
</feature>
<dbReference type="GO" id="GO:0005654">
    <property type="term" value="C:nucleoplasm"/>
    <property type="evidence" value="ECO:0007669"/>
    <property type="project" value="TreeGrafter"/>
</dbReference>
<dbReference type="InterPro" id="IPR001965">
    <property type="entry name" value="Znf_PHD"/>
</dbReference>
<feature type="compositionally biased region" description="Low complexity" evidence="14">
    <location>
        <begin position="66"/>
        <end position="109"/>
    </location>
</feature>
<dbReference type="SUPFAM" id="SSF57903">
    <property type="entry name" value="FYVE/PHD zinc finger"/>
    <property type="match status" value="1"/>
</dbReference>
<dbReference type="SMART" id="SM00508">
    <property type="entry name" value="PostSET"/>
    <property type="match status" value="1"/>
</dbReference>
<dbReference type="InterPro" id="IPR046341">
    <property type="entry name" value="SET_dom_sf"/>
</dbReference>
<feature type="compositionally biased region" description="Basic and acidic residues" evidence="14">
    <location>
        <begin position="321"/>
        <end position="331"/>
    </location>
</feature>
<dbReference type="CDD" id="cd04717">
    <property type="entry name" value="BAH_polybromo"/>
    <property type="match status" value="1"/>
</dbReference>
<feature type="region of interest" description="Disordered" evidence="14">
    <location>
        <begin position="1158"/>
        <end position="1297"/>
    </location>
</feature>
<feature type="domain" description="Post-SET" evidence="17">
    <location>
        <begin position="1569"/>
        <end position="1585"/>
    </location>
</feature>
<evidence type="ECO:0000256" key="6">
    <source>
        <dbReference type="ARBA" id="ARBA00022691"/>
    </source>
</evidence>
<feature type="compositionally biased region" description="Basic residues" evidence="14">
    <location>
        <begin position="397"/>
        <end position="409"/>
    </location>
</feature>
<evidence type="ECO:0000256" key="3">
    <source>
        <dbReference type="ARBA" id="ARBA00022454"/>
    </source>
</evidence>
<dbReference type="InterPro" id="IPR043319">
    <property type="entry name" value="PHD_ASH1L"/>
</dbReference>
<evidence type="ECO:0000256" key="1">
    <source>
        <dbReference type="ARBA" id="ARBA00004123"/>
    </source>
</evidence>
<dbReference type="FunFam" id="3.30.40.10:FF:000113">
    <property type="entry name" value="Histone-lysine N-methyltransferase"/>
    <property type="match status" value="1"/>
</dbReference>
<dbReference type="GO" id="GO:0005694">
    <property type="term" value="C:chromosome"/>
    <property type="evidence" value="ECO:0007669"/>
    <property type="project" value="UniProtKB-SubCell"/>
</dbReference>
<evidence type="ECO:0000256" key="4">
    <source>
        <dbReference type="ARBA" id="ARBA00022603"/>
    </source>
</evidence>
<feature type="compositionally biased region" description="Basic and acidic residues" evidence="14">
    <location>
        <begin position="240"/>
        <end position="256"/>
    </location>
</feature>
<comment type="caution">
    <text evidence="20">The sequence shown here is derived from an EMBL/GenBank/DDBJ whole genome shotgun (WGS) entry which is preliminary data.</text>
</comment>
<evidence type="ECO:0000256" key="9">
    <source>
        <dbReference type="ARBA" id="ARBA00022833"/>
    </source>
</evidence>
<feature type="region of interest" description="Disordered" evidence="14">
    <location>
        <begin position="1670"/>
        <end position="1690"/>
    </location>
</feature>
<keyword evidence="9" id="KW-0862">Zinc</keyword>
<evidence type="ECO:0000259" key="15">
    <source>
        <dbReference type="PROSITE" id="PS50014"/>
    </source>
</evidence>
<feature type="compositionally biased region" description="Polar residues" evidence="14">
    <location>
        <begin position="1673"/>
        <end position="1690"/>
    </location>
</feature>
<dbReference type="PROSITE" id="PS50280">
    <property type="entry name" value="SET"/>
    <property type="match status" value="1"/>
</dbReference>
<evidence type="ECO:0000256" key="7">
    <source>
        <dbReference type="ARBA" id="ARBA00022723"/>
    </source>
</evidence>
<feature type="compositionally biased region" description="Polar residues" evidence="14">
    <location>
        <begin position="599"/>
        <end position="610"/>
    </location>
</feature>
<dbReference type="OrthoDB" id="79252at2759"/>
<dbReference type="Gene3D" id="2.170.270.10">
    <property type="entry name" value="SET domain"/>
    <property type="match status" value="1"/>
</dbReference>
<evidence type="ECO:0000256" key="12">
    <source>
        <dbReference type="ARBA" id="ARBA00023242"/>
    </source>
</evidence>
<name>A0A834IC17_RHYFE</name>
<feature type="compositionally biased region" description="Polar residues" evidence="14">
    <location>
        <begin position="993"/>
        <end position="1007"/>
    </location>
</feature>
<dbReference type="PROSITE" id="PS50014">
    <property type="entry name" value="BROMODOMAIN_2"/>
    <property type="match status" value="1"/>
</dbReference>
<keyword evidence="8" id="KW-0863">Zinc-finger</keyword>
<feature type="compositionally biased region" description="Polar residues" evidence="14">
    <location>
        <begin position="285"/>
        <end position="313"/>
    </location>
</feature>
<dbReference type="SMART" id="SM00439">
    <property type="entry name" value="BAH"/>
    <property type="match status" value="1"/>
</dbReference>
<keyword evidence="3" id="KW-0158">Chromosome</keyword>
<feature type="region of interest" description="Disordered" evidence="14">
    <location>
        <begin position="824"/>
        <end position="845"/>
    </location>
</feature>
<dbReference type="InterPro" id="IPR001025">
    <property type="entry name" value="BAH_dom"/>
</dbReference>
<dbReference type="GO" id="GO:0003682">
    <property type="term" value="F:chromatin binding"/>
    <property type="evidence" value="ECO:0007669"/>
    <property type="project" value="InterPro"/>
</dbReference>
<dbReference type="Pfam" id="PF00856">
    <property type="entry name" value="SET"/>
    <property type="match status" value="1"/>
</dbReference>
<keyword evidence="10" id="KW-0156">Chromatin regulator</keyword>
<dbReference type="SMART" id="SM00317">
    <property type="entry name" value="SET"/>
    <property type="match status" value="1"/>
</dbReference>
<feature type="compositionally biased region" description="Basic and acidic residues" evidence="14">
    <location>
        <begin position="717"/>
        <end position="727"/>
    </location>
</feature>
<feature type="domain" description="Bromo" evidence="15">
    <location>
        <begin position="1745"/>
        <end position="1815"/>
    </location>
</feature>
<feature type="compositionally biased region" description="Polar residues" evidence="14">
    <location>
        <begin position="210"/>
        <end position="222"/>
    </location>
</feature>
<keyword evidence="11 13" id="KW-0103">Bromodomain</keyword>
<dbReference type="Pfam" id="PF17907">
    <property type="entry name" value="AWS"/>
    <property type="match status" value="1"/>
</dbReference>
<feature type="domain" description="AWS" evidence="19">
    <location>
        <begin position="1401"/>
        <end position="1442"/>
    </location>
</feature>
<feature type="compositionally biased region" description="Acidic residues" evidence="14">
    <location>
        <begin position="56"/>
        <end position="65"/>
    </location>
</feature>
<evidence type="ECO:0000259" key="16">
    <source>
        <dbReference type="PROSITE" id="PS50280"/>
    </source>
</evidence>
<dbReference type="InterPro" id="IPR043151">
    <property type="entry name" value="BAH_sf"/>
</dbReference>
<dbReference type="Pfam" id="PF00439">
    <property type="entry name" value="Bromodomain"/>
    <property type="match status" value="1"/>
</dbReference>
<dbReference type="Pfam" id="PF01426">
    <property type="entry name" value="BAH"/>
    <property type="match status" value="1"/>
</dbReference>
<keyword evidence="5" id="KW-0808">Transferase</keyword>
<evidence type="ECO:0000259" key="18">
    <source>
        <dbReference type="PROSITE" id="PS51038"/>
    </source>
</evidence>
<dbReference type="PANTHER" id="PTHR46147">
    <property type="entry name" value="HISTONE-LYSINE N-METHYLTRANSFERASE ASH1"/>
    <property type="match status" value="1"/>
</dbReference>
<feature type="domain" description="SET" evidence="16">
    <location>
        <begin position="1445"/>
        <end position="1561"/>
    </location>
</feature>
<dbReference type="GO" id="GO:0032259">
    <property type="term" value="P:methylation"/>
    <property type="evidence" value="ECO:0007669"/>
    <property type="project" value="UniProtKB-KW"/>
</dbReference>
<dbReference type="SMART" id="SM00297">
    <property type="entry name" value="BROMO"/>
    <property type="match status" value="1"/>
</dbReference>
<proteinExistence type="predicted"/>
<feature type="compositionally biased region" description="Polar residues" evidence="14">
    <location>
        <begin position="1"/>
        <end position="19"/>
    </location>
</feature>
<evidence type="ECO:0000259" key="19">
    <source>
        <dbReference type="PROSITE" id="PS51215"/>
    </source>
</evidence>
<feature type="compositionally biased region" description="Basic residues" evidence="14">
    <location>
        <begin position="826"/>
        <end position="845"/>
    </location>
</feature>
<dbReference type="Pfam" id="PF20826">
    <property type="entry name" value="PHD_5"/>
    <property type="match status" value="1"/>
</dbReference>
<evidence type="ECO:0000256" key="2">
    <source>
        <dbReference type="ARBA" id="ARBA00004286"/>
    </source>
</evidence>
<feature type="compositionally biased region" description="Polar residues" evidence="14">
    <location>
        <begin position="358"/>
        <end position="368"/>
    </location>
</feature>
<dbReference type="Gene3D" id="3.30.40.10">
    <property type="entry name" value="Zinc/RING finger domain, C3HC4 (zinc finger)"/>
    <property type="match status" value="1"/>
</dbReference>
<feature type="compositionally biased region" description="Low complexity" evidence="14">
    <location>
        <begin position="410"/>
        <end position="431"/>
    </location>
</feature>
<dbReference type="GO" id="GO:0042800">
    <property type="term" value="F:histone H3K4 methyltransferase activity"/>
    <property type="evidence" value="ECO:0007669"/>
    <property type="project" value="TreeGrafter"/>
</dbReference>
<dbReference type="InterPro" id="IPR036427">
    <property type="entry name" value="Bromodomain-like_sf"/>
</dbReference>
<dbReference type="Gene3D" id="2.30.30.490">
    <property type="match status" value="1"/>
</dbReference>
<dbReference type="InterPro" id="IPR001214">
    <property type="entry name" value="SET_dom"/>
</dbReference>
<keyword evidence="7" id="KW-0479">Metal-binding</keyword>
<dbReference type="InterPro" id="IPR003616">
    <property type="entry name" value="Post-SET_dom"/>
</dbReference>
<evidence type="ECO:0000256" key="13">
    <source>
        <dbReference type="PROSITE-ProRule" id="PRU00035"/>
    </source>
</evidence>
<evidence type="ECO:0000259" key="17">
    <source>
        <dbReference type="PROSITE" id="PS50868"/>
    </source>
</evidence>
<dbReference type="SMART" id="SM00570">
    <property type="entry name" value="AWS"/>
    <property type="match status" value="1"/>
</dbReference>
<feature type="compositionally biased region" description="Basic and acidic residues" evidence="14">
    <location>
        <begin position="880"/>
        <end position="917"/>
    </location>
</feature>
<feature type="region of interest" description="Disordered" evidence="14">
    <location>
        <begin position="875"/>
        <end position="917"/>
    </location>
</feature>
<evidence type="ECO:0000256" key="14">
    <source>
        <dbReference type="SAM" id="MobiDB-lite"/>
    </source>
</evidence>
<dbReference type="PROSITE" id="PS51215">
    <property type="entry name" value="AWS"/>
    <property type="match status" value="1"/>
</dbReference>
<dbReference type="PROSITE" id="PS50868">
    <property type="entry name" value="POST_SET"/>
    <property type="match status" value="1"/>
</dbReference>
<feature type="compositionally biased region" description="Basic and acidic residues" evidence="14">
    <location>
        <begin position="1206"/>
        <end position="1237"/>
    </location>
</feature>
<evidence type="ECO:0000313" key="21">
    <source>
        <dbReference type="Proteomes" id="UP000625711"/>
    </source>
</evidence>
<dbReference type="Proteomes" id="UP000625711">
    <property type="component" value="Unassembled WGS sequence"/>
</dbReference>
<feature type="region of interest" description="Disordered" evidence="14">
    <location>
        <begin position="460"/>
        <end position="481"/>
    </location>
</feature>
<feature type="region of interest" description="Disordered" evidence="14">
    <location>
        <begin position="1591"/>
        <end position="1633"/>
    </location>
</feature>
<dbReference type="SUPFAM" id="SSF82199">
    <property type="entry name" value="SET domain"/>
    <property type="match status" value="1"/>
</dbReference>